<feature type="domain" description="DUF4168" evidence="2">
    <location>
        <begin position="46"/>
        <end position="122"/>
    </location>
</feature>
<keyword evidence="1" id="KW-0732">Signal</keyword>
<protein>
    <recommendedName>
        <fullName evidence="2">DUF4168 domain-containing protein</fullName>
    </recommendedName>
</protein>
<keyword evidence="4" id="KW-1185">Reference proteome</keyword>
<dbReference type="Pfam" id="PF13767">
    <property type="entry name" value="DUF4168"/>
    <property type="match status" value="1"/>
</dbReference>
<dbReference type="AlphaFoldDB" id="A0A2N4U9V0"/>
<accession>A0A2N4U9V0</accession>
<evidence type="ECO:0000313" key="3">
    <source>
        <dbReference type="EMBL" id="PLC51793.1"/>
    </source>
</evidence>
<sequence length="127" mass="13754">MQRRYTRTLPAILLTLGLSTGVAMAQQAAPSQSPSAPATAPAANFSDAQLQKFVAASQKVAMISQEYTPKLQGSSDEGTRNKVFKEADEKMVEAVHAEGMTVDQFNGMNQAIQTNPQLVQRVQKMVK</sequence>
<evidence type="ECO:0000313" key="4">
    <source>
        <dbReference type="Proteomes" id="UP000234190"/>
    </source>
</evidence>
<name>A0A2N4U9V0_9BURK</name>
<dbReference type="RefSeq" id="WP_102072280.1">
    <property type="nucleotide sequence ID" value="NZ_PDNW01000001.1"/>
</dbReference>
<evidence type="ECO:0000259" key="2">
    <source>
        <dbReference type="Pfam" id="PF13767"/>
    </source>
</evidence>
<organism evidence="3 4">
    <name type="scientific">Pollutimonas subterranea</name>
    <dbReference type="NCBI Taxonomy" id="2045210"/>
    <lineage>
        <taxon>Bacteria</taxon>
        <taxon>Pseudomonadati</taxon>
        <taxon>Pseudomonadota</taxon>
        <taxon>Betaproteobacteria</taxon>
        <taxon>Burkholderiales</taxon>
        <taxon>Alcaligenaceae</taxon>
        <taxon>Pollutimonas</taxon>
    </lineage>
</organism>
<proteinExistence type="predicted"/>
<comment type="caution">
    <text evidence="3">The sequence shown here is derived from an EMBL/GenBank/DDBJ whole genome shotgun (WGS) entry which is preliminary data.</text>
</comment>
<feature type="chain" id="PRO_5014742865" description="DUF4168 domain-containing protein" evidence="1">
    <location>
        <begin position="26"/>
        <end position="127"/>
    </location>
</feature>
<gene>
    <name evidence="3" type="ORF">CR159_01870</name>
</gene>
<dbReference type="EMBL" id="PDNW01000001">
    <property type="protein sequence ID" value="PLC51793.1"/>
    <property type="molecule type" value="Genomic_DNA"/>
</dbReference>
<dbReference type="InterPro" id="IPR025433">
    <property type="entry name" value="DUF4168"/>
</dbReference>
<dbReference type="OrthoDB" id="6900175at2"/>
<evidence type="ECO:0000256" key="1">
    <source>
        <dbReference type="SAM" id="SignalP"/>
    </source>
</evidence>
<dbReference type="Proteomes" id="UP000234190">
    <property type="component" value="Unassembled WGS sequence"/>
</dbReference>
<feature type="signal peptide" evidence="1">
    <location>
        <begin position="1"/>
        <end position="25"/>
    </location>
</feature>
<reference evidence="3 4" key="1">
    <citation type="submission" date="2017-10" db="EMBL/GenBank/DDBJ databases">
        <title>Two draft genome sequences of Pusillimonas sp. strains isolated from a nitrate- and radionuclide-contaminated groundwater in Russia.</title>
        <authorList>
            <person name="Grouzdev D.S."/>
            <person name="Tourova T.P."/>
            <person name="Goeva M.A."/>
            <person name="Babich T.L."/>
            <person name="Sokolova D.S."/>
            <person name="Abdullin R."/>
            <person name="Poltaraus A.B."/>
            <person name="Toshchakov S.V."/>
            <person name="Nazina T.N."/>
        </authorList>
    </citation>
    <scope>NUCLEOTIDE SEQUENCE [LARGE SCALE GENOMIC DNA]</scope>
    <source>
        <strain evidence="3 4">JR1/69-3-13</strain>
    </source>
</reference>